<dbReference type="InterPro" id="IPR033932">
    <property type="entry name" value="YtcJ-like"/>
</dbReference>
<evidence type="ECO:0000259" key="2">
    <source>
        <dbReference type="Pfam" id="PF07969"/>
    </source>
</evidence>
<dbReference type="Gene3D" id="3.20.20.140">
    <property type="entry name" value="Metal-dependent hydrolases"/>
    <property type="match status" value="2"/>
</dbReference>
<feature type="chain" id="PRO_5043040982" description="Amidohydrolase 3 domain-containing protein" evidence="1">
    <location>
        <begin position="21"/>
        <end position="549"/>
    </location>
</feature>
<accession>A0AAN9YIL7</accession>
<dbReference type="EMBL" id="JAJSPL020000006">
    <property type="protein sequence ID" value="KAK7746403.1"/>
    <property type="molecule type" value="Genomic_DNA"/>
</dbReference>
<proteinExistence type="predicted"/>
<dbReference type="Proteomes" id="UP001320245">
    <property type="component" value="Unassembled WGS sequence"/>
</dbReference>
<dbReference type="SUPFAM" id="SSF51556">
    <property type="entry name" value="Metallo-dependent hydrolases"/>
    <property type="match status" value="1"/>
</dbReference>
<feature type="domain" description="Amidohydrolase 3" evidence="2">
    <location>
        <begin position="82"/>
        <end position="546"/>
    </location>
</feature>
<keyword evidence="4" id="KW-1185">Reference proteome</keyword>
<dbReference type="SUPFAM" id="SSF51338">
    <property type="entry name" value="Composite domain of metallo-dependent hydrolases"/>
    <property type="match status" value="1"/>
</dbReference>
<dbReference type="PANTHER" id="PTHR22642:SF2">
    <property type="entry name" value="PROTEIN LONG AFTER FAR-RED 3"/>
    <property type="match status" value="1"/>
</dbReference>
<dbReference type="CDD" id="cd01300">
    <property type="entry name" value="YtcJ_like"/>
    <property type="match status" value="1"/>
</dbReference>
<evidence type="ECO:0000256" key="1">
    <source>
        <dbReference type="SAM" id="SignalP"/>
    </source>
</evidence>
<dbReference type="Gene3D" id="3.10.310.70">
    <property type="match status" value="1"/>
</dbReference>
<reference evidence="3 4" key="1">
    <citation type="journal article" date="2023" name="PLoS ONE">
        <title>Cytospora paraplurivora sp. nov. isolated from orchards with fruit tree decline syndrome in Ontario, Canada.</title>
        <authorList>
            <person name="Ilyukhin E."/>
            <person name="Nguyen H.D.T."/>
            <person name="Castle A.J."/>
            <person name="Ellouze W."/>
        </authorList>
    </citation>
    <scope>NUCLEOTIDE SEQUENCE [LARGE SCALE GENOMIC DNA]</scope>
    <source>
        <strain evidence="3 4">FDS-564</strain>
    </source>
</reference>
<organism evidence="3 4">
    <name type="scientific">Cytospora paraplurivora</name>
    <dbReference type="NCBI Taxonomy" id="2898453"/>
    <lineage>
        <taxon>Eukaryota</taxon>
        <taxon>Fungi</taxon>
        <taxon>Dikarya</taxon>
        <taxon>Ascomycota</taxon>
        <taxon>Pezizomycotina</taxon>
        <taxon>Sordariomycetes</taxon>
        <taxon>Sordariomycetidae</taxon>
        <taxon>Diaporthales</taxon>
        <taxon>Cytosporaceae</taxon>
        <taxon>Cytospora</taxon>
    </lineage>
</organism>
<feature type="signal peptide" evidence="1">
    <location>
        <begin position="1"/>
        <end position="20"/>
    </location>
</feature>
<name>A0AAN9YIL7_9PEZI</name>
<comment type="caution">
    <text evidence="3">The sequence shown here is derived from an EMBL/GenBank/DDBJ whole genome shotgun (WGS) entry which is preliminary data.</text>
</comment>
<dbReference type="InterPro" id="IPR011059">
    <property type="entry name" value="Metal-dep_hydrolase_composite"/>
</dbReference>
<protein>
    <recommendedName>
        <fullName evidence="2">Amidohydrolase 3 domain-containing protein</fullName>
    </recommendedName>
</protein>
<gene>
    <name evidence="3" type="ORF">SLS53_002362</name>
</gene>
<dbReference type="AlphaFoldDB" id="A0AAN9YIL7"/>
<dbReference type="PANTHER" id="PTHR22642">
    <property type="entry name" value="IMIDAZOLONEPROPIONASE"/>
    <property type="match status" value="1"/>
</dbReference>
<dbReference type="InterPro" id="IPR032466">
    <property type="entry name" value="Metal_Hydrolase"/>
</dbReference>
<dbReference type="GO" id="GO:0016810">
    <property type="term" value="F:hydrolase activity, acting on carbon-nitrogen (but not peptide) bonds"/>
    <property type="evidence" value="ECO:0007669"/>
    <property type="project" value="InterPro"/>
</dbReference>
<evidence type="ECO:0000313" key="3">
    <source>
        <dbReference type="EMBL" id="KAK7746403.1"/>
    </source>
</evidence>
<evidence type="ECO:0000313" key="4">
    <source>
        <dbReference type="Proteomes" id="UP001320245"/>
    </source>
</evidence>
<dbReference type="Pfam" id="PF07969">
    <property type="entry name" value="Amidohydro_3"/>
    <property type="match status" value="1"/>
</dbReference>
<dbReference type="InterPro" id="IPR013108">
    <property type="entry name" value="Amidohydro_3"/>
</dbReference>
<keyword evidence="1" id="KW-0732">Signal</keyword>
<sequence length="549" mass="60454">MPSLTPRGALWLAFAVLVVAVLLGLQRPLQDIFTSESHSQTFCYFKGVTAKVSTKTVASCFTVKDGLIGDVFTPKSTPPVQARQGHALPGLWDGHGHLLQYGEFLHSVDLFGSSSITEAKDRLAAYVFEHKGVGTKDDWIRGIGWDQMALGEMPTAAMLEDDERFKGLYIMLDRVDVHCTWVSKAVLDLLPKDLPDIPGGEIIRDPGMGVFCDNAMEAVMRLWPSPDDTRRTFFIKSAMANLHQYGIVGVHDAGVTPDQLRLYRELVGTDDWTLRVYAMIECQERNTFCPEKVSAFTDSEGFLSVKSVKLFAGSLLVNASTLTSLAKSWSSEGYQVNIHAIGDLANRLAIDAFEEALIDFCPGQMLSTCQAGRRFRIEHAQIIHPRDQARMHSMGIIPSIQPTHATSDKKYAELRLGNKRTAEEGYRMHSLLGLKPILGSDFPVEPPNPFEGIYAAVARRSPHTGKGADGSPDSWYPGEALSLHESLAGFTEGPAHGAFLDGKAAVIQPGALADWIVLDEPLESLDIEDLRTLRVKETWVGGRRVYARD</sequence>
<dbReference type="Gene3D" id="2.30.40.10">
    <property type="entry name" value="Urease, subunit C, domain 1"/>
    <property type="match status" value="1"/>
</dbReference>